<keyword evidence="2" id="KW-1185">Reference proteome</keyword>
<proteinExistence type="predicted"/>
<name>A0ABN0USZ8_9PSEU</name>
<evidence type="ECO:0000313" key="1">
    <source>
        <dbReference type="EMBL" id="GAA0260370.1"/>
    </source>
</evidence>
<protein>
    <submittedName>
        <fullName evidence="1">Uncharacterized protein</fullName>
    </submittedName>
</protein>
<dbReference type="EMBL" id="BAAABU010000030">
    <property type="protein sequence ID" value="GAA0260370.1"/>
    <property type="molecule type" value="Genomic_DNA"/>
</dbReference>
<gene>
    <name evidence="1" type="ORF">GCM10010492_71700</name>
</gene>
<dbReference type="RefSeq" id="WP_343939460.1">
    <property type="nucleotide sequence ID" value="NZ_BAAABU010000030.1"/>
</dbReference>
<dbReference type="Proteomes" id="UP001500416">
    <property type="component" value="Unassembled WGS sequence"/>
</dbReference>
<evidence type="ECO:0000313" key="2">
    <source>
        <dbReference type="Proteomes" id="UP001500416"/>
    </source>
</evidence>
<accession>A0ABN0USZ8</accession>
<comment type="caution">
    <text evidence="1">The sequence shown here is derived from an EMBL/GenBank/DDBJ whole genome shotgun (WGS) entry which is preliminary data.</text>
</comment>
<sequence length="58" mass="6154">MTHDEAVAVLTDPASPPETRYEAHATLTAAAAAGDAQAEATLHWLRYNRSGRSACDVD</sequence>
<reference evidence="1 2" key="1">
    <citation type="journal article" date="2019" name="Int. J. Syst. Evol. Microbiol.">
        <title>The Global Catalogue of Microorganisms (GCM) 10K type strain sequencing project: providing services to taxonomists for standard genome sequencing and annotation.</title>
        <authorList>
            <consortium name="The Broad Institute Genomics Platform"/>
            <consortium name="The Broad Institute Genome Sequencing Center for Infectious Disease"/>
            <person name="Wu L."/>
            <person name="Ma J."/>
        </authorList>
    </citation>
    <scope>NUCLEOTIDE SEQUENCE [LARGE SCALE GENOMIC DNA]</scope>
    <source>
        <strain evidence="1 2">JCM 3380</strain>
    </source>
</reference>
<organism evidence="1 2">
    <name type="scientific">Saccharothrix mutabilis subsp. mutabilis</name>
    <dbReference type="NCBI Taxonomy" id="66855"/>
    <lineage>
        <taxon>Bacteria</taxon>
        <taxon>Bacillati</taxon>
        <taxon>Actinomycetota</taxon>
        <taxon>Actinomycetes</taxon>
        <taxon>Pseudonocardiales</taxon>
        <taxon>Pseudonocardiaceae</taxon>
        <taxon>Saccharothrix</taxon>
    </lineage>
</organism>